<dbReference type="EMBL" id="FOIJ01000029">
    <property type="protein sequence ID" value="SEU38826.1"/>
    <property type="molecule type" value="Genomic_DNA"/>
</dbReference>
<keyword evidence="3" id="KW-1185">Reference proteome</keyword>
<reference evidence="3" key="1">
    <citation type="submission" date="2016-10" db="EMBL/GenBank/DDBJ databases">
        <authorList>
            <person name="Varghese N."/>
            <person name="Submissions S."/>
        </authorList>
    </citation>
    <scope>NUCLEOTIDE SEQUENCE [LARGE SCALE GENOMIC DNA]</scope>
    <source>
        <strain evidence="3">DSM 16858</strain>
    </source>
</reference>
<evidence type="ECO:0000313" key="3">
    <source>
        <dbReference type="Proteomes" id="UP000199181"/>
    </source>
</evidence>
<feature type="region of interest" description="Disordered" evidence="1">
    <location>
        <begin position="248"/>
        <end position="267"/>
    </location>
</feature>
<organism evidence="2 3">
    <name type="scientific">Stigmatella erecta</name>
    <dbReference type="NCBI Taxonomy" id="83460"/>
    <lineage>
        <taxon>Bacteria</taxon>
        <taxon>Pseudomonadati</taxon>
        <taxon>Myxococcota</taxon>
        <taxon>Myxococcia</taxon>
        <taxon>Myxococcales</taxon>
        <taxon>Cystobacterineae</taxon>
        <taxon>Archangiaceae</taxon>
        <taxon>Stigmatella</taxon>
    </lineage>
</organism>
<accession>A0A1I0LFG3</accession>
<evidence type="ECO:0000313" key="2">
    <source>
        <dbReference type="EMBL" id="SEU38826.1"/>
    </source>
</evidence>
<dbReference type="Proteomes" id="UP000199181">
    <property type="component" value="Unassembled WGS sequence"/>
</dbReference>
<evidence type="ECO:0000256" key="1">
    <source>
        <dbReference type="SAM" id="MobiDB-lite"/>
    </source>
</evidence>
<sequence>MNGVSTSTRGLLFCSCGPCLRAGLCLALPDSLPFRPSKGPEPILLSSGGRLFNPTNGQDGTADQNALRSILLDDASSQQNPNPIPFLSLSGLDGTRRAGLIDLCPLHHLAYVRGTGGGTTRRPRGVEVSGPGVIPASLRRERGPSGSSCASLTFMTRVRRGPGLPRLSGRGAGPDTPLLRALRSLPEVCLIRSGLSIEAAHGIPPRPHSGEQGLCGQPVIRCDAISELAVPIVTPSPDGLTVGQCQRMTRASNKGRDPRQTGHLHGR</sequence>
<gene>
    <name evidence="2" type="ORF">SAMN05443639_1294</name>
</gene>
<name>A0A1I0LFG3_9BACT</name>
<feature type="region of interest" description="Disordered" evidence="1">
    <location>
        <begin position="116"/>
        <end position="149"/>
    </location>
</feature>
<dbReference type="AlphaFoldDB" id="A0A1I0LFG3"/>
<protein>
    <submittedName>
        <fullName evidence="2">Uncharacterized protein</fullName>
    </submittedName>
</protein>
<proteinExistence type="predicted"/>